<feature type="non-terminal residue" evidence="1">
    <location>
        <position position="56"/>
    </location>
</feature>
<dbReference type="EMBL" id="GL348718">
    <property type="protein sequence ID" value="EFH48049.1"/>
    <property type="molecule type" value="Genomic_DNA"/>
</dbReference>
<dbReference type="Gramene" id="fgenesh2_kg.6__1794__AT2G06550.1">
    <property type="protein sequence ID" value="fgenesh2_kg.6__1794__AT2G06550.1"/>
    <property type="gene ID" value="fgenesh2_kg.6__1794__AT2G06550.1"/>
</dbReference>
<organism evidence="2">
    <name type="scientific">Arabidopsis lyrata subsp. lyrata</name>
    <name type="common">Lyre-leaved rock-cress</name>
    <dbReference type="NCBI Taxonomy" id="81972"/>
    <lineage>
        <taxon>Eukaryota</taxon>
        <taxon>Viridiplantae</taxon>
        <taxon>Streptophyta</taxon>
        <taxon>Embryophyta</taxon>
        <taxon>Tracheophyta</taxon>
        <taxon>Spermatophyta</taxon>
        <taxon>Magnoliopsida</taxon>
        <taxon>eudicotyledons</taxon>
        <taxon>Gunneridae</taxon>
        <taxon>Pentapetalae</taxon>
        <taxon>rosids</taxon>
        <taxon>malvids</taxon>
        <taxon>Brassicales</taxon>
        <taxon>Brassicaceae</taxon>
        <taxon>Camelineae</taxon>
        <taxon>Arabidopsis</taxon>
    </lineage>
</organism>
<reference evidence="2" key="1">
    <citation type="journal article" date="2011" name="Nat. Genet.">
        <title>The Arabidopsis lyrata genome sequence and the basis of rapid genome size change.</title>
        <authorList>
            <person name="Hu T.T."/>
            <person name="Pattyn P."/>
            <person name="Bakker E.G."/>
            <person name="Cao J."/>
            <person name="Cheng J.-F."/>
            <person name="Clark R.M."/>
            <person name="Fahlgren N."/>
            <person name="Fawcett J.A."/>
            <person name="Grimwood J."/>
            <person name="Gundlach H."/>
            <person name="Haberer G."/>
            <person name="Hollister J.D."/>
            <person name="Ossowski S."/>
            <person name="Ottilar R.P."/>
            <person name="Salamov A.A."/>
            <person name="Schneeberger K."/>
            <person name="Spannagl M."/>
            <person name="Wang X."/>
            <person name="Yang L."/>
            <person name="Nasrallah M.E."/>
            <person name="Bergelson J."/>
            <person name="Carrington J.C."/>
            <person name="Gaut B.S."/>
            <person name="Schmutz J."/>
            <person name="Mayer K.F.X."/>
            <person name="Van de Peer Y."/>
            <person name="Grigoriev I.V."/>
            <person name="Nordborg M."/>
            <person name="Weigel D."/>
            <person name="Guo Y.-L."/>
        </authorList>
    </citation>
    <scope>NUCLEOTIDE SEQUENCE [LARGE SCALE GENOMIC DNA]</scope>
    <source>
        <strain evidence="2">cv. MN47</strain>
    </source>
</reference>
<name>D7LXP4_ARALL</name>
<dbReference type="HOGENOM" id="CLU_202913_0_0_1"/>
<protein>
    <submittedName>
        <fullName evidence="1">Uncharacterized protein</fullName>
    </submittedName>
</protein>
<sequence>MGYYLTDGIYPKWATFIQSITCPQGPKASLFASCQEAVRKDVERAFGVLQARFAII</sequence>
<dbReference type="PANTHER" id="PTHR47150">
    <property type="entry name" value="OS12G0169200 PROTEIN"/>
    <property type="match status" value="1"/>
</dbReference>
<keyword evidence="2" id="KW-1185">Reference proteome</keyword>
<dbReference type="AlphaFoldDB" id="D7LXP4"/>
<dbReference type="PANTHER" id="PTHR47150:SF5">
    <property type="entry name" value="OS07G0546750 PROTEIN"/>
    <property type="match status" value="1"/>
</dbReference>
<dbReference type="Proteomes" id="UP000008694">
    <property type="component" value="Unassembled WGS sequence"/>
</dbReference>
<accession>D7LXP4</accession>
<proteinExistence type="predicted"/>
<evidence type="ECO:0000313" key="2">
    <source>
        <dbReference type="Proteomes" id="UP000008694"/>
    </source>
</evidence>
<dbReference type="Pfam" id="PF04827">
    <property type="entry name" value="Plant_tran"/>
    <property type="match status" value="1"/>
</dbReference>
<evidence type="ECO:0000313" key="1">
    <source>
        <dbReference type="EMBL" id="EFH48049.1"/>
    </source>
</evidence>
<dbReference type="InterPro" id="IPR006912">
    <property type="entry name" value="Harbinger_derived_prot"/>
</dbReference>
<gene>
    <name evidence="1" type="ORF">ARALYDRAFT_488660</name>
</gene>